<feature type="non-terminal residue" evidence="1">
    <location>
        <position position="91"/>
    </location>
</feature>
<sequence length="91" mass="10825">MNVLILQCCLVHWGGFLNFPIVFKSAGKNQKKKIKEKREFLRKTSFRPNRFFYIAVTQKLITLNFKKILTFFEPLKHKPPFSPTIENYFLG</sequence>
<reference evidence="1 2" key="1">
    <citation type="submission" date="2019-08" db="EMBL/GenBank/DDBJ databases">
        <title>Whole genome of Aphis craccivora.</title>
        <authorList>
            <person name="Voronova N.V."/>
            <person name="Shulinski R.S."/>
            <person name="Bandarenka Y.V."/>
            <person name="Zhorov D.G."/>
            <person name="Warner D."/>
        </authorList>
    </citation>
    <scope>NUCLEOTIDE SEQUENCE [LARGE SCALE GENOMIC DNA]</scope>
    <source>
        <strain evidence="1">180601</strain>
        <tissue evidence="1">Whole Body</tissue>
    </source>
</reference>
<proteinExistence type="predicted"/>
<protein>
    <submittedName>
        <fullName evidence="1">Uncharacterized protein</fullName>
    </submittedName>
</protein>
<evidence type="ECO:0000313" key="1">
    <source>
        <dbReference type="EMBL" id="KAF0751319.1"/>
    </source>
</evidence>
<gene>
    <name evidence="1" type="ORF">FWK35_00032589</name>
</gene>
<dbReference type="AlphaFoldDB" id="A0A6G0Y917"/>
<accession>A0A6G0Y917</accession>
<organism evidence="1 2">
    <name type="scientific">Aphis craccivora</name>
    <name type="common">Cowpea aphid</name>
    <dbReference type="NCBI Taxonomy" id="307492"/>
    <lineage>
        <taxon>Eukaryota</taxon>
        <taxon>Metazoa</taxon>
        <taxon>Ecdysozoa</taxon>
        <taxon>Arthropoda</taxon>
        <taxon>Hexapoda</taxon>
        <taxon>Insecta</taxon>
        <taxon>Pterygota</taxon>
        <taxon>Neoptera</taxon>
        <taxon>Paraneoptera</taxon>
        <taxon>Hemiptera</taxon>
        <taxon>Sternorrhyncha</taxon>
        <taxon>Aphidomorpha</taxon>
        <taxon>Aphidoidea</taxon>
        <taxon>Aphididae</taxon>
        <taxon>Aphidini</taxon>
        <taxon>Aphis</taxon>
        <taxon>Aphis</taxon>
    </lineage>
</organism>
<dbReference type="EMBL" id="VUJU01005407">
    <property type="protein sequence ID" value="KAF0751319.1"/>
    <property type="molecule type" value="Genomic_DNA"/>
</dbReference>
<dbReference type="Proteomes" id="UP000478052">
    <property type="component" value="Unassembled WGS sequence"/>
</dbReference>
<evidence type="ECO:0000313" key="2">
    <source>
        <dbReference type="Proteomes" id="UP000478052"/>
    </source>
</evidence>
<keyword evidence="2" id="KW-1185">Reference proteome</keyword>
<comment type="caution">
    <text evidence="1">The sequence shown here is derived from an EMBL/GenBank/DDBJ whole genome shotgun (WGS) entry which is preliminary data.</text>
</comment>
<name>A0A6G0Y917_APHCR</name>